<keyword evidence="3" id="KW-0812">Transmembrane</keyword>
<reference evidence="4 5" key="1">
    <citation type="submission" date="2019-09" db="EMBL/GenBank/DDBJ databases">
        <title>Draft genome sequence of the thermophilic Saccharopolyspora hirsuta VKM Ac-666T.</title>
        <authorList>
            <person name="Lobastova T.G."/>
            <person name="Fokina V."/>
            <person name="Bragin E.Y."/>
            <person name="Shtratnikova V.Y."/>
            <person name="Starodumova I.P."/>
            <person name="Tarlachkov S.V."/>
            <person name="Donova M.V."/>
        </authorList>
    </citation>
    <scope>NUCLEOTIDE SEQUENCE [LARGE SCALE GENOMIC DNA]</scope>
    <source>
        <strain evidence="4 5">VKM Ac-666</strain>
    </source>
</reference>
<evidence type="ECO:0000256" key="3">
    <source>
        <dbReference type="SAM" id="Phobius"/>
    </source>
</evidence>
<gene>
    <name evidence="4" type="ORF">F1721_29575</name>
</gene>
<dbReference type="GO" id="GO:0016020">
    <property type="term" value="C:membrane"/>
    <property type="evidence" value="ECO:0007669"/>
    <property type="project" value="UniProtKB-SubCell"/>
</dbReference>
<evidence type="ECO:0008006" key="6">
    <source>
        <dbReference type="Google" id="ProtNLM"/>
    </source>
</evidence>
<organism evidence="4 5">
    <name type="scientific">Saccharopolyspora hirsuta</name>
    <dbReference type="NCBI Taxonomy" id="1837"/>
    <lineage>
        <taxon>Bacteria</taxon>
        <taxon>Bacillati</taxon>
        <taxon>Actinomycetota</taxon>
        <taxon>Actinomycetes</taxon>
        <taxon>Pseudonocardiales</taxon>
        <taxon>Pseudonocardiaceae</taxon>
        <taxon>Saccharopolyspora</taxon>
    </lineage>
</organism>
<proteinExistence type="predicted"/>
<evidence type="ECO:0000313" key="4">
    <source>
        <dbReference type="EMBL" id="KAA5827135.1"/>
    </source>
</evidence>
<evidence type="ECO:0000256" key="2">
    <source>
        <dbReference type="ARBA" id="ARBA00023136"/>
    </source>
</evidence>
<dbReference type="OrthoDB" id="5192320at2"/>
<comment type="caution">
    <text evidence="4">The sequence shown here is derived from an EMBL/GenBank/DDBJ whole genome shotgun (WGS) entry which is preliminary data.</text>
</comment>
<name>A0A5M7BJ15_SACHI</name>
<dbReference type="EMBL" id="VWPH01000016">
    <property type="protein sequence ID" value="KAA5827135.1"/>
    <property type="molecule type" value="Genomic_DNA"/>
</dbReference>
<dbReference type="PANTHER" id="PTHR37042:SF4">
    <property type="entry name" value="OUTER MEMBRANE PROTEIN RV1973"/>
    <property type="match status" value="1"/>
</dbReference>
<protein>
    <recommendedName>
        <fullName evidence="6">Mce-associated membrane protein</fullName>
    </recommendedName>
</protein>
<keyword evidence="5" id="KW-1185">Reference proteome</keyword>
<comment type="subcellular location">
    <subcellularLocation>
        <location evidence="1">Membrane</location>
    </subcellularLocation>
</comment>
<accession>A0A5M7BJ15</accession>
<evidence type="ECO:0000313" key="5">
    <source>
        <dbReference type="Proteomes" id="UP000323946"/>
    </source>
</evidence>
<keyword evidence="3" id="KW-1133">Transmembrane helix</keyword>
<evidence type="ECO:0000256" key="1">
    <source>
        <dbReference type="ARBA" id="ARBA00004370"/>
    </source>
</evidence>
<dbReference type="PANTHER" id="PTHR37042">
    <property type="entry name" value="OUTER MEMBRANE PROTEIN RV1973"/>
    <property type="match status" value="1"/>
</dbReference>
<dbReference type="AlphaFoldDB" id="A0A5M7BJ15"/>
<keyword evidence="2 3" id="KW-0472">Membrane</keyword>
<feature type="transmembrane region" description="Helical" evidence="3">
    <location>
        <begin position="21"/>
        <end position="43"/>
    </location>
</feature>
<dbReference type="Proteomes" id="UP000323946">
    <property type="component" value="Unassembled WGS sequence"/>
</dbReference>
<sequence length="176" mass="18865">MRGAGVGGHWWPQRGIVLLRLRISQFLAMLAIVLSGLGCWFAVQPRGTGNEALVDAARTAAVRDQVGAALEAAFSYRHDDPEPTRRAVAEAFGGPAVAEYERLFAPVREQEQLTLRSRVAASGVRSLEGSRAHVVVFLDQLATRGDTGESSSGGAQLSVTAEEIGGRWRITGVRAR</sequence>